<feature type="transmembrane region" description="Helical" evidence="1">
    <location>
        <begin position="137"/>
        <end position="158"/>
    </location>
</feature>
<dbReference type="RefSeq" id="WP_055470222.1">
    <property type="nucleotide sequence ID" value="NZ_JBIRWE010000003.1"/>
</dbReference>
<name>A0ABW7UN87_9ACTN</name>
<comment type="caution">
    <text evidence="3">The sequence shown here is derived from an EMBL/GenBank/DDBJ whole genome shotgun (WGS) entry which is preliminary data.</text>
</comment>
<dbReference type="EMBL" id="JBIRWE010000003">
    <property type="protein sequence ID" value="MFI1964119.1"/>
    <property type="molecule type" value="Genomic_DNA"/>
</dbReference>
<sequence length="162" mass="16484">MVAAVAAGLLTGPAISAFAFTADHQGIRNCEASTALLRARVLDRVNAEALEEVSRLKAGKPPRDEAGQREGARRRVIELEHRLGSSLRLSDELHQVADGLPPVAGGLHQVTGGNTATADGAGAPPKLAATGGVEERAVALLGGAAVAMIGVGGLLVPLHRRG</sequence>
<keyword evidence="1" id="KW-0812">Transmembrane</keyword>
<dbReference type="Proteomes" id="UP001611548">
    <property type="component" value="Unassembled WGS sequence"/>
</dbReference>
<keyword evidence="1" id="KW-1133">Transmembrane helix</keyword>
<gene>
    <name evidence="3" type="ORF">ACH429_08280</name>
</gene>
<protein>
    <submittedName>
        <fullName evidence="3">Uncharacterized protein</fullName>
    </submittedName>
</protein>
<organism evidence="3 4">
    <name type="scientific">Streptomyces pathocidini</name>
    <dbReference type="NCBI Taxonomy" id="1650571"/>
    <lineage>
        <taxon>Bacteria</taxon>
        <taxon>Bacillati</taxon>
        <taxon>Actinomycetota</taxon>
        <taxon>Actinomycetes</taxon>
        <taxon>Kitasatosporales</taxon>
        <taxon>Streptomycetaceae</taxon>
        <taxon>Streptomyces</taxon>
    </lineage>
</organism>
<reference evidence="3 4" key="1">
    <citation type="submission" date="2024-10" db="EMBL/GenBank/DDBJ databases">
        <title>The Natural Products Discovery Center: Release of the First 8490 Sequenced Strains for Exploring Actinobacteria Biosynthetic Diversity.</title>
        <authorList>
            <person name="Kalkreuter E."/>
            <person name="Kautsar S.A."/>
            <person name="Yang D."/>
            <person name="Bader C.D."/>
            <person name="Teijaro C.N."/>
            <person name="Fluegel L."/>
            <person name="Davis C.M."/>
            <person name="Simpson J.R."/>
            <person name="Lauterbach L."/>
            <person name="Steele A.D."/>
            <person name="Gui C."/>
            <person name="Meng S."/>
            <person name="Li G."/>
            <person name="Viehrig K."/>
            <person name="Ye F."/>
            <person name="Su P."/>
            <person name="Kiefer A.F."/>
            <person name="Nichols A."/>
            <person name="Cepeda A.J."/>
            <person name="Yan W."/>
            <person name="Fan B."/>
            <person name="Jiang Y."/>
            <person name="Adhikari A."/>
            <person name="Zheng C.-J."/>
            <person name="Schuster L."/>
            <person name="Cowan T.M."/>
            <person name="Smanski M.J."/>
            <person name="Chevrette M.G."/>
            <person name="De Carvalho L.P.S."/>
            <person name="Shen B."/>
        </authorList>
    </citation>
    <scope>NUCLEOTIDE SEQUENCE [LARGE SCALE GENOMIC DNA]</scope>
    <source>
        <strain evidence="3 4">NPDC020327</strain>
    </source>
</reference>
<feature type="chain" id="PRO_5046874498" evidence="2">
    <location>
        <begin position="20"/>
        <end position="162"/>
    </location>
</feature>
<proteinExistence type="predicted"/>
<evidence type="ECO:0000256" key="1">
    <source>
        <dbReference type="SAM" id="Phobius"/>
    </source>
</evidence>
<evidence type="ECO:0000256" key="2">
    <source>
        <dbReference type="SAM" id="SignalP"/>
    </source>
</evidence>
<keyword evidence="2" id="KW-0732">Signal</keyword>
<keyword evidence="1" id="KW-0472">Membrane</keyword>
<keyword evidence="4" id="KW-1185">Reference proteome</keyword>
<evidence type="ECO:0000313" key="4">
    <source>
        <dbReference type="Proteomes" id="UP001611548"/>
    </source>
</evidence>
<evidence type="ECO:0000313" key="3">
    <source>
        <dbReference type="EMBL" id="MFI1964119.1"/>
    </source>
</evidence>
<feature type="signal peptide" evidence="2">
    <location>
        <begin position="1"/>
        <end position="19"/>
    </location>
</feature>
<accession>A0ABW7UN87</accession>